<dbReference type="GO" id="GO:0042802">
    <property type="term" value="F:identical protein binding"/>
    <property type="evidence" value="ECO:0007669"/>
    <property type="project" value="TreeGrafter"/>
</dbReference>
<comment type="subunit">
    <text evidence="5">Homotetramer.</text>
</comment>
<dbReference type="InterPro" id="IPR049704">
    <property type="entry name" value="Aminotrans_3_PPA_site"/>
</dbReference>
<dbReference type="CDD" id="cd00610">
    <property type="entry name" value="OAT_like"/>
    <property type="match status" value="1"/>
</dbReference>
<dbReference type="GO" id="GO:0004587">
    <property type="term" value="F:ornithine aminotransferase activity"/>
    <property type="evidence" value="ECO:0007669"/>
    <property type="project" value="UniProtKB-EC"/>
</dbReference>
<name>A0AA39KT63_9HYME</name>
<dbReference type="Gene3D" id="3.40.640.10">
    <property type="entry name" value="Type I PLP-dependent aspartate aminotransferase-like (Major domain)"/>
    <property type="match status" value="1"/>
</dbReference>
<dbReference type="AlphaFoldDB" id="A0AA39KT63"/>
<evidence type="ECO:0000313" key="12">
    <source>
        <dbReference type="EMBL" id="KAK0172870.1"/>
    </source>
</evidence>
<dbReference type="EC" id="2.6.1.13" evidence="6 11"/>
<keyword evidence="7 11" id="KW-0032">Aminotransferase</keyword>
<evidence type="ECO:0000256" key="8">
    <source>
        <dbReference type="ARBA" id="ARBA00022679"/>
    </source>
</evidence>
<dbReference type="Gene3D" id="3.90.1150.10">
    <property type="entry name" value="Aspartate Aminotransferase, domain 1"/>
    <property type="match status" value="1"/>
</dbReference>
<evidence type="ECO:0000256" key="10">
    <source>
        <dbReference type="RuleBase" id="RU003560"/>
    </source>
</evidence>
<dbReference type="EMBL" id="JAQQBS010000002">
    <property type="protein sequence ID" value="KAK0172870.1"/>
    <property type="molecule type" value="Genomic_DNA"/>
</dbReference>
<dbReference type="GO" id="GO:0005759">
    <property type="term" value="C:mitochondrial matrix"/>
    <property type="evidence" value="ECO:0007669"/>
    <property type="project" value="UniProtKB-SubCell"/>
</dbReference>
<dbReference type="FunFam" id="3.90.1150.10:FF:000152">
    <property type="entry name" value="Ornithine aminotransferase"/>
    <property type="match status" value="1"/>
</dbReference>
<dbReference type="InterPro" id="IPR015421">
    <property type="entry name" value="PyrdxlP-dep_Trfase_major"/>
</dbReference>
<dbReference type="PROSITE" id="PS00600">
    <property type="entry name" value="AA_TRANSFER_CLASS_3"/>
    <property type="match status" value="1"/>
</dbReference>
<reference evidence="12" key="2">
    <citation type="submission" date="2023-03" db="EMBL/GenBank/DDBJ databases">
        <authorList>
            <person name="Inwood S.N."/>
            <person name="Skelly J.G."/>
            <person name="Guhlin J."/>
            <person name="Harrop T.W.R."/>
            <person name="Goldson S.G."/>
            <person name="Dearden P.K."/>
        </authorList>
    </citation>
    <scope>NUCLEOTIDE SEQUENCE</scope>
    <source>
        <strain evidence="12">Irish</strain>
        <tissue evidence="12">Whole body</tissue>
    </source>
</reference>
<evidence type="ECO:0000256" key="5">
    <source>
        <dbReference type="ARBA" id="ARBA00011881"/>
    </source>
</evidence>
<dbReference type="GO" id="GO:0030170">
    <property type="term" value="F:pyridoxal phosphate binding"/>
    <property type="evidence" value="ECO:0007669"/>
    <property type="project" value="InterPro"/>
</dbReference>
<dbReference type="InterPro" id="IPR015424">
    <property type="entry name" value="PyrdxlP-dep_Trfase"/>
</dbReference>
<dbReference type="GO" id="GO:0019544">
    <property type="term" value="P:L-arginine catabolic process to L-glutamate"/>
    <property type="evidence" value="ECO:0007669"/>
    <property type="project" value="TreeGrafter"/>
</dbReference>
<evidence type="ECO:0000256" key="7">
    <source>
        <dbReference type="ARBA" id="ARBA00022576"/>
    </source>
</evidence>
<comment type="similarity">
    <text evidence="4 10">Belongs to the class-III pyridoxal-phosphate-dependent aminotransferase family.</text>
</comment>
<evidence type="ECO:0000256" key="3">
    <source>
        <dbReference type="ARBA" id="ARBA00004998"/>
    </source>
</evidence>
<evidence type="ECO:0000256" key="9">
    <source>
        <dbReference type="ARBA" id="ARBA00022898"/>
    </source>
</evidence>
<keyword evidence="13" id="KW-1185">Reference proteome</keyword>
<comment type="cofactor">
    <cofactor evidence="1 11">
        <name>pyridoxal 5'-phosphate</name>
        <dbReference type="ChEBI" id="CHEBI:597326"/>
    </cofactor>
</comment>
<dbReference type="InterPro" id="IPR050103">
    <property type="entry name" value="Class-III_PLP-dep_AT"/>
</dbReference>
<dbReference type="Proteomes" id="UP001168990">
    <property type="component" value="Unassembled WGS sequence"/>
</dbReference>
<evidence type="ECO:0000256" key="6">
    <source>
        <dbReference type="ARBA" id="ARBA00012924"/>
    </source>
</evidence>
<dbReference type="PANTHER" id="PTHR11986:SF18">
    <property type="entry name" value="ORNITHINE AMINOTRANSFERASE, MITOCHONDRIAL"/>
    <property type="match status" value="1"/>
</dbReference>
<dbReference type="InterPro" id="IPR015422">
    <property type="entry name" value="PyrdxlP-dep_Trfase_small"/>
</dbReference>
<dbReference type="NCBIfam" id="TIGR01885">
    <property type="entry name" value="Orn_aminotrans"/>
    <property type="match status" value="1"/>
</dbReference>
<dbReference type="Pfam" id="PF00202">
    <property type="entry name" value="Aminotran_3"/>
    <property type="match status" value="1"/>
</dbReference>
<organism evidence="12 13">
    <name type="scientific">Microctonus aethiopoides</name>
    <dbReference type="NCBI Taxonomy" id="144406"/>
    <lineage>
        <taxon>Eukaryota</taxon>
        <taxon>Metazoa</taxon>
        <taxon>Ecdysozoa</taxon>
        <taxon>Arthropoda</taxon>
        <taxon>Hexapoda</taxon>
        <taxon>Insecta</taxon>
        <taxon>Pterygota</taxon>
        <taxon>Neoptera</taxon>
        <taxon>Endopterygota</taxon>
        <taxon>Hymenoptera</taxon>
        <taxon>Apocrita</taxon>
        <taxon>Ichneumonoidea</taxon>
        <taxon>Braconidae</taxon>
        <taxon>Euphorinae</taxon>
        <taxon>Microctonus</taxon>
    </lineage>
</organism>
<comment type="pathway">
    <text evidence="3 11">Amino-acid biosynthesis; L-proline biosynthesis; L-glutamate 5-semialdehyde from L-ornithine: step 1/1.</text>
</comment>
<accession>A0AA39KT63</accession>
<comment type="subcellular location">
    <subcellularLocation>
        <location evidence="2">Mitochondrion matrix</location>
    </subcellularLocation>
</comment>
<evidence type="ECO:0000313" key="13">
    <source>
        <dbReference type="Proteomes" id="UP001168990"/>
    </source>
</evidence>
<dbReference type="InterPro" id="IPR010164">
    <property type="entry name" value="Orn_aminotrans"/>
</dbReference>
<keyword evidence="9 10" id="KW-0663">Pyridoxal phosphate</keyword>
<evidence type="ECO:0000256" key="2">
    <source>
        <dbReference type="ARBA" id="ARBA00004305"/>
    </source>
</evidence>
<evidence type="ECO:0000256" key="1">
    <source>
        <dbReference type="ARBA" id="ARBA00001933"/>
    </source>
</evidence>
<comment type="caution">
    <text evidence="12">The sequence shown here is derived from an EMBL/GenBank/DDBJ whole genome shotgun (WGS) entry which is preliminary data.</text>
</comment>
<keyword evidence="8 11" id="KW-0808">Transferase</keyword>
<comment type="catalytic activity">
    <reaction evidence="11">
        <text>a 2-oxocarboxylate + L-ornithine = L-glutamate 5-semialdehyde + an L-alpha-amino acid</text>
        <dbReference type="Rhea" id="RHEA:13877"/>
        <dbReference type="ChEBI" id="CHEBI:35179"/>
        <dbReference type="ChEBI" id="CHEBI:46911"/>
        <dbReference type="ChEBI" id="CHEBI:58066"/>
        <dbReference type="ChEBI" id="CHEBI:59869"/>
        <dbReference type="EC" id="2.6.1.13"/>
    </reaction>
</comment>
<reference evidence="12" key="1">
    <citation type="journal article" date="2023" name="bioRxiv">
        <title>Scaffold-level genome assemblies of two parasitoid biocontrol wasps reveal the parthenogenesis mechanism and an associated novel virus.</title>
        <authorList>
            <person name="Inwood S."/>
            <person name="Skelly J."/>
            <person name="Guhlin J."/>
            <person name="Harrop T."/>
            <person name="Goldson S."/>
            <person name="Dearden P."/>
        </authorList>
    </citation>
    <scope>NUCLEOTIDE SEQUENCE</scope>
    <source>
        <strain evidence="12">Irish</strain>
        <tissue evidence="12">Whole body</tissue>
    </source>
</reference>
<gene>
    <name evidence="12" type="ORF">PV328_006137</name>
</gene>
<evidence type="ECO:0000256" key="4">
    <source>
        <dbReference type="ARBA" id="ARBA00008954"/>
    </source>
</evidence>
<dbReference type="SUPFAM" id="SSF53383">
    <property type="entry name" value="PLP-dependent transferases"/>
    <property type="match status" value="1"/>
</dbReference>
<protein>
    <recommendedName>
        <fullName evidence="6 11">Ornithine aminotransferase</fullName>
        <ecNumber evidence="6 11">2.6.1.13</ecNumber>
    </recommendedName>
</protein>
<sequence length="339" mass="37808">MRDQCGKLHHTSRAFYTEMHGELAEYLTRLFKFDRFIPMNTGVEGADLSIKLARRWGYKIKKIPHDKATVIFAEKNFWGRSLAAASASTEPLCYNDFGPLMPNFEKIPYDDLEVLEKTLKANPYICGFMIEPIQGEAGVRIPTDGYLKGVRDLCNKYNVLWIADEVQTGLGRTGYRVAVDHEQQKPDILVLGKALSGGIYPVSGILSNHKIVLNLDVGSHGSTFGGSPLACSIALEAVKIIEEEKLADNAKRLEKIVKEELGKIPKDIASDVRGRGLLCGLMINKEFANGWDVCLRLRDKGLLSRPAHGQLLRISPPLVITEEQLREGLEIIKTTLINY</sequence>
<dbReference type="InterPro" id="IPR005814">
    <property type="entry name" value="Aminotrans_3"/>
</dbReference>
<dbReference type="PANTHER" id="PTHR11986">
    <property type="entry name" value="AMINOTRANSFERASE CLASS III"/>
    <property type="match status" value="1"/>
</dbReference>
<proteinExistence type="inferred from homology"/>
<evidence type="ECO:0000256" key="11">
    <source>
        <dbReference type="RuleBase" id="RU365036"/>
    </source>
</evidence>
<dbReference type="FunFam" id="3.40.640.10:FF:000011">
    <property type="entry name" value="Ornithine aminotransferase"/>
    <property type="match status" value="1"/>
</dbReference>
<dbReference type="GO" id="GO:0010121">
    <property type="term" value="P:L-arginine catabolic process to proline via ornithine"/>
    <property type="evidence" value="ECO:0007669"/>
    <property type="project" value="TreeGrafter"/>
</dbReference>